<dbReference type="AlphaFoldDB" id="A0AAN6XDY9"/>
<gene>
    <name evidence="1" type="ORF">QBC40DRAFT_282884</name>
</gene>
<evidence type="ECO:0000313" key="2">
    <source>
        <dbReference type="Proteomes" id="UP001303160"/>
    </source>
</evidence>
<keyword evidence="2" id="KW-1185">Reference proteome</keyword>
<evidence type="ECO:0000313" key="1">
    <source>
        <dbReference type="EMBL" id="KAK4198993.1"/>
    </source>
</evidence>
<reference evidence="1" key="2">
    <citation type="submission" date="2023-05" db="EMBL/GenBank/DDBJ databases">
        <authorList>
            <consortium name="Lawrence Berkeley National Laboratory"/>
            <person name="Steindorff A."/>
            <person name="Hensen N."/>
            <person name="Bonometti L."/>
            <person name="Westerberg I."/>
            <person name="Brannstrom I.O."/>
            <person name="Guillou S."/>
            <person name="Cros-Aarteil S."/>
            <person name="Calhoun S."/>
            <person name="Haridas S."/>
            <person name="Kuo A."/>
            <person name="Mondo S."/>
            <person name="Pangilinan J."/>
            <person name="Riley R."/>
            <person name="Labutti K."/>
            <person name="Andreopoulos B."/>
            <person name="Lipzen A."/>
            <person name="Chen C."/>
            <person name="Yanf M."/>
            <person name="Daum C."/>
            <person name="Ng V."/>
            <person name="Clum A."/>
            <person name="Ohm R."/>
            <person name="Martin F."/>
            <person name="Silar P."/>
            <person name="Natvig D."/>
            <person name="Lalanne C."/>
            <person name="Gautier V."/>
            <person name="Ament-Velasquez S.L."/>
            <person name="Kruys A."/>
            <person name="Hutchinson M.I."/>
            <person name="Powell A.J."/>
            <person name="Barry K."/>
            <person name="Miller A.N."/>
            <person name="Grigoriev I.V."/>
            <person name="Debuchy R."/>
            <person name="Gladieux P."/>
            <person name="Thoren M.H."/>
            <person name="Johannesson H."/>
        </authorList>
    </citation>
    <scope>NUCLEOTIDE SEQUENCE</scope>
    <source>
        <strain evidence="1">CBS 315.58</strain>
    </source>
</reference>
<sequence length="71" mass="7851">MIKKHTLCIPLPMVPVFAYIISISYNISICNLVPGNPESTELKRRHQACTMLPTFETPAYPPSPSSFAVTS</sequence>
<reference evidence="1" key="1">
    <citation type="journal article" date="2023" name="Mol. Phylogenet. Evol.">
        <title>Genome-scale phylogeny and comparative genomics of the fungal order Sordariales.</title>
        <authorList>
            <person name="Hensen N."/>
            <person name="Bonometti L."/>
            <person name="Westerberg I."/>
            <person name="Brannstrom I.O."/>
            <person name="Guillou S."/>
            <person name="Cros-Aarteil S."/>
            <person name="Calhoun S."/>
            <person name="Haridas S."/>
            <person name="Kuo A."/>
            <person name="Mondo S."/>
            <person name="Pangilinan J."/>
            <person name="Riley R."/>
            <person name="LaButti K."/>
            <person name="Andreopoulos B."/>
            <person name="Lipzen A."/>
            <person name="Chen C."/>
            <person name="Yan M."/>
            <person name="Daum C."/>
            <person name="Ng V."/>
            <person name="Clum A."/>
            <person name="Steindorff A."/>
            <person name="Ohm R.A."/>
            <person name="Martin F."/>
            <person name="Silar P."/>
            <person name="Natvig D.O."/>
            <person name="Lalanne C."/>
            <person name="Gautier V."/>
            <person name="Ament-Velasquez S.L."/>
            <person name="Kruys A."/>
            <person name="Hutchinson M.I."/>
            <person name="Powell A.J."/>
            <person name="Barry K."/>
            <person name="Miller A.N."/>
            <person name="Grigoriev I.V."/>
            <person name="Debuchy R."/>
            <person name="Gladieux P."/>
            <person name="Hiltunen Thoren M."/>
            <person name="Johannesson H."/>
        </authorList>
    </citation>
    <scope>NUCLEOTIDE SEQUENCE</scope>
    <source>
        <strain evidence="1">CBS 315.58</strain>
    </source>
</reference>
<name>A0AAN6XDY9_9PEZI</name>
<proteinExistence type="predicted"/>
<dbReference type="Proteomes" id="UP001303160">
    <property type="component" value="Unassembled WGS sequence"/>
</dbReference>
<protein>
    <submittedName>
        <fullName evidence="1">Uncharacterized protein</fullName>
    </submittedName>
</protein>
<comment type="caution">
    <text evidence="1">The sequence shown here is derived from an EMBL/GenBank/DDBJ whole genome shotgun (WGS) entry which is preliminary data.</text>
</comment>
<accession>A0AAN6XDY9</accession>
<dbReference type="EMBL" id="MU863938">
    <property type="protein sequence ID" value="KAK4198993.1"/>
    <property type="molecule type" value="Genomic_DNA"/>
</dbReference>
<organism evidence="1 2">
    <name type="scientific">Triangularia verruculosa</name>
    <dbReference type="NCBI Taxonomy" id="2587418"/>
    <lineage>
        <taxon>Eukaryota</taxon>
        <taxon>Fungi</taxon>
        <taxon>Dikarya</taxon>
        <taxon>Ascomycota</taxon>
        <taxon>Pezizomycotina</taxon>
        <taxon>Sordariomycetes</taxon>
        <taxon>Sordariomycetidae</taxon>
        <taxon>Sordariales</taxon>
        <taxon>Podosporaceae</taxon>
        <taxon>Triangularia</taxon>
    </lineage>
</organism>